<dbReference type="CDD" id="cd12254">
    <property type="entry name" value="RRM_hnRNPH_ESRPs_RBM12_like"/>
    <property type="match status" value="3"/>
</dbReference>
<dbReference type="PANTHER" id="PTHR13976">
    <property type="entry name" value="HETEROGENEOUS NUCLEAR RIBONUCLEOPROTEIN-RELATED"/>
    <property type="match status" value="1"/>
</dbReference>
<organism evidence="5 6">
    <name type="scientific">Handroanthus impetiginosus</name>
    <dbReference type="NCBI Taxonomy" id="429701"/>
    <lineage>
        <taxon>Eukaryota</taxon>
        <taxon>Viridiplantae</taxon>
        <taxon>Streptophyta</taxon>
        <taxon>Embryophyta</taxon>
        <taxon>Tracheophyta</taxon>
        <taxon>Spermatophyta</taxon>
        <taxon>Magnoliopsida</taxon>
        <taxon>eudicotyledons</taxon>
        <taxon>Gunneridae</taxon>
        <taxon>Pentapetalae</taxon>
        <taxon>asterids</taxon>
        <taxon>lamiids</taxon>
        <taxon>Lamiales</taxon>
        <taxon>Bignoniaceae</taxon>
        <taxon>Crescentiina</taxon>
        <taxon>Tabebuia alliance</taxon>
        <taxon>Handroanthus</taxon>
    </lineage>
</organism>
<evidence type="ECO:0000313" key="6">
    <source>
        <dbReference type="Proteomes" id="UP000231279"/>
    </source>
</evidence>
<comment type="caution">
    <text evidence="5">The sequence shown here is derived from an EMBL/GenBank/DDBJ whole genome shotgun (WGS) entry which is preliminary data.</text>
</comment>
<gene>
    <name evidence="5" type="ORF">CDL12_26637</name>
</gene>
<dbReference type="SUPFAM" id="SSF54928">
    <property type="entry name" value="RNA-binding domain, RBD"/>
    <property type="match status" value="3"/>
</dbReference>
<dbReference type="Pfam" id="PF00076">
    <property type="entry name" value="RRM_1"/>
    <property type="match status" value="2"/>
</dbReference>
<protein>
    <recommendedName>
        <fullName evidence="4">RRM domain-containing protein</fullName>
    </recommendedName>
</protein>
<dbReference type="SMART" id="SM00360">
    <property type="entry name" value="RRM"/>
    <property type="match status" value="3"/>
</dbReference>
<reference evidence="6" key="1">
    <citation type="journal article" date="2018" name="Gigascience">
        <title>Genome assembly of the Pink Ipe (Handroanthus impetiginosus, Bignoniaceae), a highly valued, ecologically keystone Neotropical timber forest tree.</title>
        <authorList>
            <person name="Silva-Junior O.B."/>
            <person name="Grattapaglia D."/>
            <person name="Novaes E."/>
            <person name="Collevatti R.G."/>
        </authorList>
    </citation>
    <scope>NUCLEOTIDE SEQUENCE [LARGE SCALE GENOMIC DNA]</scope>
    <source>
        <strain evidence="6">cv. UFG-1</strain>
    </source>
</reference>
<evidence type="ECO:0000259" key="4">
    <source>
        <dbReference type="PROSITE" id="PS50102"/>
    </source>
</evidence>
<feature type="domain" description="RRM" evidence="4">
    <location>
        <begin position="173"/>
        <end position="250"/>
    </location>
</feature>
<dbReference type="OrthoDB" id="431068at2759"/>
<dbReference type="Proteomes" id="UP000231279">
    <property type="component" value="Unassembled WGS sequence"/>
</dbReference>
<dbReference type="EMBL" id="NKXS01006725">
    <property type="protein sequence ID" value="PIN00857.1"/>
    <property type="molecule type" value="Genomic_DNA"/>
</dbReference>
<keyword evidence="1" id="KW-0677">Repeat</keyword>
<proteinExistence type="predicted"/>
<dbReference type="GO" id="GO:0003723">
    <property type="term" value="F:RNA binding"/>
    <property type="evidence" value="ECO:0007669"/>
    <property type="project" value="UniProtKB-UniRule"/>
</dbReference>
<feature type="domain" description="RRM" evidence="4">
    <location>
        <begin position="278"/>
        <end position="355"/>
    </location>
</feature>
<name>A0A2G9G6D1_9LAMI</name>
<dbReference type="InterPro" id="IPR035979">
    <property type="entry name" value="RBD_domain_sf"/>
</dbReference>
<dbReference type="InterPro" id="IPR050666">
    <property type="entry name" value="ESRP"/>
</dbReference>
<accession>A0A2G9G6D1</accession>
<keyword evidence="2 3" id="KW-0694">RNA-binding</keyword>
<dbReference type="AlphaFoldDB" id="A0A2G9G6D1"/>
<evidence type="ECO:0000313" key="5">
    <source>
        <dbReference type="EMBL" id="PIN00857.1"/>
    </source>
</evidence>
<dbReference type="InterPro" id="IPR012677">
    <property type="entry name" value="Nucleotide-bd_a/b_plait_sf"/>
</dbReference>
<dbReference type="InterPro" id="IPR000504">
    <property type="entry name" value="RRM_dom"/>
</dbReference>
<evidence type="ECO:0000256" key="3">
    <source>
        <dbReference type="PROSITE-ProRule" id="PRU00176"/>
    </source>
</evidence>
<dbReference type="STRING" id="429701.A0A2G9G6D1"/>
<dbReference type="Gene3D" id="3.30.70.330">
    <property type="match status" value="3"/>
</dbReference>
<evidence type="ECO:0000256" key="1">
    <source>
        <dbReference type="ARBA" id="ARBA00022737"/>
    </source>
</evidence>
<sequence length="366" mass="41314">MFYRGKYVDSGDAREMGFKRQRLMDQGPSYYGTPGPSYMYDAPPPPPPPTAYSYVPPPFPVVRLRGLPFDCAEAEIVDFFHGLDVIDVLFVHKGGKFTGEAYCVLGYPLQIDFALQRNRQNIGRRYVEVFRSRKEEYYKAIANEVFDAPGGSPRRGTSRARSSDERDLSEFKGLLRLRGLPFSASKEDIINFFKDFKLSEDKIHLIATSEGRPAGEAFVEFACPEDSRAAMSKDRKTLGNRYIELFPASREELEEAAARGRLMPKSFEGKDAIEPTTPVLRMRGLPFSAGKDDIIDFFKNFSLSEESIHITYNFEGRPTGEAFVEFASAEDAKEALAKDRMTLGSRYIELFPSSPEELNEAVSRGR</sequence>
<keyword evidence="6" id="KW-1185">Reference proteome</keyword>
<dbReference type="PROSITE" id="PS50102">
    <property type="entry name" value="RRM"/>
    <property type="match status" value="2"/>
</dbReference>
<evidence type="ECO:0000256" key="2">
    <source>
        <dbReference type="ARBA" id="ARBA00022884"/>
    </source>
</evidence>